<gene>
    <name evidence="2" type="ORF">DFR74_10464</name>
</gene>
<reference evidence="2 3" key="1">
    <citation type="submission" date="2018-06" db="EMBL/GenBank/DDBJ databases">
        <title>Genomic Encyclopedia of Type Strains, Phase IV (KMG-IV): sequencing the most valuable type-strain genomes for metagenomic binning, comparative biology and taxonomic classification.</title>
        <authorList>
            <person name="Goeker M."/>
        </authorList>
    </citation>
    <scope>NUCLEOTIDE SEQUENCE [LARGE SCALE GENOMIC DNA]</scope>
    <source>
        <strain evidence="2 3">DSM 44599</strain>
    </source>
</reference>
<name>A0A366DMQ8_9NOCA</name>
<evidence type="ECO:0000313" key="3">
    <source>
        <dbReference type="Proteomes" id="UP000252586"/>
    </source>
</evidence>
<keyword evidence="3" id="KW-1185">Reference proteome</keyword>
<dbReference type="STRING" id="1210090.GCA_001613185_00875"/>
<dbReference type="OrthoDB" id="4566136at2"/>
<comment type="caution">
    <text evidence="2">The sequence shown here is derived from an EMBL/GenBank/DDBJ whole genome shotgun (WGS) entry which is preliminary data.</text>
</comment>
<dbReference type="RefSeq" id="WP_084537332.1">
    <property type="nucleotide sequence ID" value="NZ_QNRE01000004.1"/>
</dbReference>
<feature type="domain" description="4Fe-4S Wbl-type" evidence="1">
    <location>
        <begin position="12"/>
        <end position="73"/>
    </location>
</feature>
<accession>A0A366DMQ8</accession>
<evidence type="ECO:0000259" key="1">
    <source>
        <dbReference type="PROSITE" id="PS51674"/>
    </source>
</evidence>
<dbReference type="PROSITE" id="PS51674">
    <property type="entry name" value="4FE4S_WBL"/>
    <property type="match status" value="1"/>
</dbReference>
<dbReference type="AlphaFoldDB" id="A0A366DMQ8"/>
<dbReference type="InterPro" id="IPR034768">
    <property type="entry name" value="4FE4S_WBL"/>
</dbReference>
<dbReference type="Pfam" id="PF02467">
    <property type="entry name" value="Whib"/>
    <property type="match status" value="1"/>
</dbReference>
<dbReference type="Proteomes" id="UP000252586">
    <property type="component" value="Unassembled WGS sequence"/>
</dbReference>
<dbReference type="EMBL" id="QNRE01000004">
    <property type="protein sequence ID" value="RBO91362.1"/>
    <property type="molecule type" value="Genomic_DNA"/>
</dbReference>
<proteinExistence type="predicted"/>
<evidence type="ECO:0000313" key="2">
    <source>
        <dbReference type="EMBL" id="RBO91362.1"/>
    </source>
</evidence>
<protein>
    <submittedName>
        <fullName evidence="2">Transcription factor WhiB</fullName>
    </submittedName>
</protein>
<sequence>MGVDRDWMVAAKCRGSTGDNLRAWEADNRGGDGNAVVDACRGCTVMRECARYGLATGPGGMVWAGVPVPEMPHTSYYARAIARLNAIANSGPAQ</sequence>
<organism evidence="2 3">
    <name type="scientific">Nocardia puris</name>
    <dbReference type="NCBI Taxonomy" id="208602"/>
    <lineage>
        <taxon>Bacteria</taxon>
        <taxon>Bacillati</taxon>
        <taxon>Actinomycetota</taxon>
        <taxon>Actinomycetes</taxon>
        <taxon>Mycobacteriales</taxon>
        <taxon>Nocardiaceae</taxon>
        <taxon>Nocardia</taxon>
    </lineage>
</organism>